<gene>
    <name evidence="1" type="ORF">D4764_15G0008500</name>
</gene>
<dbReference type="PANTHER" id="PTHR47510:SF3">
    <property type="entry name" value="ENDO_EXONUCLEASE_PHOSPHATASE DOMAIN-CONTAINING PROTEIN"/>
    <property type="match status" value="1"/>
</dbReference>
<organism evidence="1 2">
    <name type="scientific">Takifugu flavidus</name>
    <name type="common">sansaifugu</name>
    <dbReference type="NCBI Taxonomy" id="433684"/>
    <lineage>
        <taxon>Eukaryota</taxon>
        <taxon>Metazoa</taxon>
        <taxon>Chordata</taxon>
        <taxon>Craniata</taxon>
        <taxon>Vertebrata</taxon>
        <taxon>Euteleostomi</taxon>
        <taxon>Actinopterygii</taxon>
        <taxon>Neopterygii</taxon>
        <taxon>Teleostei</taxon>
        <taxon>Neoteleostei</taxon>
        <taxon>Acanthomorphata</taxon>
        <taxon>Eupercaria</taxon>
        <taxon>Tetraodontiformes</taxon>
        <taxon>Tetradontoidea</taxon>
        <taxon>Tetraodontidae</taxon>
        <taxon>Takifugu</taxon>
    </lineage>
</organism>
<reference evidence="1 2" key="1">
    <citation type="submission" date="2019-04" db="EMBL/GenBank/DDBJ databases">
        <title>Chromosome genome assembly for Takifugu flavidus.</title>
        <authorList>
            <person name="Xiao S."/>
        </authorList>
    </citation>
    <scope>NUCLEOTIDE SEQUENCE [LARGE SCALE GENOMIC DNA]</scope>
    <source>
        <strain evidence="1">HTHZ2018</strain>
        <tissue evidence="1">Muscle</tissue>
    </source>
</reference>
<protein>
    <submittedName>
        <fullName evidence="1">Uncharacterized protein</fullName>
    </submittedName>
</protein>
<dbReference type="PANTHER" id="PTHR47510">
    <property type="entry name" value="REVERSE TRANSCRIPTASE DOMAIN-CONTAINING PROTEIN"/>
    <property type="match status" value="1"/>
</dbReference>
<name>A0A5C6P2Z1_9TELE</name>
<keyword evidence="2" id="KW-1185">Reference proteome</keyword>
<proteinExistence type="predicted"/>
<evidence type="ECO:0000313" key="1">
    <source>
        <dbReference type="EMBL" id="TWW73456.1"/>
    </source>
</evidence>
<dbReference type="AlphaFoldDB" id="A0A5C6P2Z1"/>
<sequence length="165" mass="18713">MFKTTFTFSIQEYAESVSGYIQKCMEDVTIIKNIYTRANEKPWMTSEICMDPADVRRTLRKVNIRKAVGPDNIPGKVLKECADQMAGVLTDIFNSSLHQAVVPSCFKTATIIPLTIPVCLSPNHSTEDAIFSALHQSLQHLDWKNAHVRMLFLDFRNTIIPQHDT</sequence>
<dbReference type="EMBL" id="RHFK02000007">
    <property type="protein sequence ID" value="TWW73456.1"/>
    <property type="molecule type" value="Genomic_DNA"/>
</dbReference>
<evidence type="ECO:0000313" key="2">
    <source>
        <dbReference type="Proteomes" id="UP000324091"/>
    </source>
</evidence>
<dbReference type="Proteomes" id="UP000324091">
    <property type="component" value="Chromosome 15"/>
</dbReference>
<comment type="caution">
    <text evidence="1">The sequence shown here is derived from an EMBL/GenBank/DDBJ whole genome shotgun (WGS) entry which is preliminary data.</text>
</comment>
<accession>A0A5C6P2Z1</accession>